<sequence length="127" mass="13644">MHDAPSPSELVAAVKSFIDDAAAPQLTGHAAFHARVASNVLATLLRELEQRPAAEASEAERLRSLLDAPENADLAAMNRELCTRIRDGQFDAATPGLFKHLKTTTISQLAIDQPNYSGLKAALSEPR</sequence>
<dbReference type="STRING" id="1280947.HY30_08715"/>
<proteinExistence type="predicted"/>
<feature type="domain" description="DUF6285" evidence="1">
    <location>
        <begin position="24"/>
        <end position="116"/>
    </location>
</feature>
<protein>
    <recommendedName>
        <fullName evidence="1">DUF6285 domain-containing protein</fullName>
    </recommendedName>
</protein>
<dbReference type="Pfam" id="PF19802">
    <property type="entry name" value="DUF6285"/>
    <property type="match status" value="1"/>
</dbReference>
<dbReference type="eggNOG" id="ENOG5033799">
    <property type="taxonomic scope" value="Bacteria"/>
</dbReference>
<evidence type="ECO:0000313" key="2">
    <source>
        <dbReference type="EMBL" id="KCZ55235.1"/>
    </source>
</evidence>
<comment type="caution">
    <text evidence="2">The sequence shown here is derived from an EMBL/GenBank/DDBJ whole genome shotgun (WGS) entry which is preliminary data.</text>
</comment>
<dbReference type="Proteomes" id="UP000027190">
    <property type="component" value="Unassembled WGS sequence"/>
</dbReference>
<organism evidence="2 3">
    <name type="scientific">Hyphomonas chukchiensis</name>
    <dbReference type="NCBI Taxonomy" id="1280947"/>
    <lineage>
        <taxon>Bacteria</taxon>
        <taxon>Pseudomonadati</taxon>
        <taxon>Pseudomonadota</taxon>
        <taxon>Alphaproteobacteria</taxon>
        <taxon>Hyphomonadales</taxon>
        <taxon>Hyphomonadaceae</taxon>
        <taxon>Hyphomonas</taxon>
    </lineage>
</organism>
<dbReference type="OrthoDB" id="8854461at2"/>
<dbReference type="InterPro" id="IPR046252">
    <property type="entry name" value="DUF6285"/>
</dbReference>
<evidence type="ECO:0000313" key="3">
    <source>
        <dbReference type="Proteomes" id="UP000027190"/>
    </source>
</evidence>
<gene>
    <name evidence="2" type="ORF">HY30_08715</name>
</gene>
<evidence type="ECO:0000259" key="1">
    <source>
        <dbReference type="Pfam" id="PF19802"/>
    </source>
</evidence>
<accession>A0A062UGK3</accession>
<dbReference type="EMBL" id="AWFG01000063">
    <property type="protein sequence ID" value="KCZ55235.1"/>
    <property type="molecule type" value="Genomic_DNA"/>
</dbReference>
<name>A0A062UGK3_9PROT</name>
<dbReference type="AlphaFoldDB" id="A0A062UGK3"/>
<keyword evidence="3" id="KW-1185">Reference proteome</keyword>
<reference evidence="2 3" key="1">
    <citation type="journal article" date="2014" name="Antonie Van Leeuwenhoek">
        <title>Hyphomonas beringensis sp. nov. and Hyphomonas chukchiensis sp. nov., isolated from surface seawater of the Bering Sea and Chukchi Sea.</title>
        <authorList>
            <person name="Li C."/>
            <person name="Lai Q."/>
            <person name="Li G."/>
            <person name="Dong C."/>
            <person name="Wang J."/>
            <person name="Liao Y."/>
            <person name="Shao Z."/>
        </authorList>
    </citation>
    <scope>NUCLEOTIDE SEQUENCE [LARGE SCALE GENOMIC DNA]</scope>
    <source>
        <strain evidence="2 3">BH-BN04-4</strain>
    </source>
</reference>
<dbReference type="RefSeq" id="WP_034743050.1">
    <property type="nucleotide sequence ID" value="NZ_AWFG01000063.1"/>
</dbReference>